<feature type="transmembrane region" description="Helical" evidence="1">
    <location>
        <begin position="39"/>
        <end position="57"/>
    </location>
</feature>
<keyword evidence="1" id="KW-0812">Transmembrane</keyword>
<dbReference type="GO" id="GO:0008643">
    <property type="term" value="P:carbohydrate transport"/>
    <property type="evidence" value="ECO:0007669"/>
    <property type="project" value="InterPro"/>
</dbReference>
<dbReference type="InterPro" id="IPR036259">
    <property type="entry name" value="MFS_trans_sf"/>
</dbReference>
<feature type="non-terminal residue" evidence="2">
    <location>
        <position position="176"/>
    </location>
</feature>
<keyword evidence="1" id="KW-0472">Membrane</keyword>
<dbReference type="PANTHER" id="PTHR11328">
    <property type="entry name" value="MAJOR FACILITATOR SUPERFAMILY DOMAIN-CONTAINING PROTEIN"/>
    <property type="match status" value="1"/>
</dbReference>
<dbReference type="InterPro" id="IPR039672">
    <property type="entry name" value="MFS_2"/>
</dbReference>
<feature type="transmembrane region" description="Helical" evidence="1">
    <location>
        <begin position="111"/>
        <end position="135"/>
    </location>
</feature>
<dbReference type="GO" id="GO:0015293">
    <property type="term" value="F:symporter activity"/>
    <property type="evidence" value="ECO:0007669"/>
    <property type="project" value="InterPro"/>
</dbReference>
<proteinExistence type="predicted"/>
<feature type="transmembrane region" description="Helical" evidence="1">
    <location>
        <begin position="12"/>
        <end position="33"/>
    </location>
</feature>
<dbReference type="GO" id="GO:0005886">
    <property type="term" value="C:plasma membrane"/>
    <property type="evidence" value="ECO:0007669"/>
    <property type="project" value="TreeGrafter"/>
</dbReference>
<feature type="transmembrane region" description="Helical" evidence="1">
    <location>
        <begin position="78"/>
        <end position="99"/>
    </location>
</feature>
<dbReference type="EMBL" id="AJWY01008659">
    <property type="protein sequence ID" value="EKC60599.1"/>
    <property type="molecule type" value="Genomic_DNA"/>
</dbReference>
<dbReference type="Pfam" id="PF13347">
    <property type="entry name" value="MFS_2"/>
    <property type="match status" value="1"/>
</dbReference>
<protein>
    <submittedName>
        <fullName evidence="2">Melibiose:sodium symporter</fullName>
    </submittedName>
</protein>
<keyword evidence="1" id="KW-1133">Transmembrane helix</keyword>
<organism evidence="2">
    <name type="scientific">human gut metagenome</name>
    <dbReference type="NCBI Taxonomy" id="408170"/>
    <lineage>
        <taxon>unclassified sequences</taxon>
        <taxon>metagenomes</taxon>
        <taxon>organismal metagenomes</taxon>
    </lineage>
</organism>
<sequence length="176" mass="19244">MLTTYTKKEKFRYLLGLSGQNIIYGTVTSVLAYYLQFTILIPAAWVGLILSVARIFDAVKDPFIGAMISRGKHKLKDYLIAVPIPTAILTILCFSNGIYSAENSMPKNILIVLSAFVFYIIWEVVFTIGDIPITAYPSVLTSDEGDRTKVLSLRPIGGMASGISTLAVQPIAFALS</sequence>
<dbReference type="Gene3D" id="1.20.1250.20">
    <property type="entry name" value="MFS general substrate transporter like domains"/>
    <property type="match status" value="1"/>
</dbReference>
<dbReference type="AlphaFoldDB" id="K1SZ31"/>
<evidence type="ECO:0000256" key="1">
    <source>
        <dbReference type="SAM" id="Phobius"/>
    </source>
</evidence>
<dbReference type="SUPFAM" id="SSF103473">
    <property type="entry name" value="MFS general substrate transporter"/>
    <property type="match status" value="1"/>
</dbReference>
<name>K1SZ31_9ZZZZ</name>
<gene>
    <name evidence="2" type="ORF">LEA_12782</name>
</gene>
<accession>K1SZ31</accession>
<dbReference type="PANTHER" id="PTHR11328:SF24">
    <property type="entry name" value="MAJOR FACILITATOR SUPERFAMILY (MFS) PROFILE DOMAIN-CONTAINING PROTEIN"/>
    <property type="match status" value="1"/>
</dbReference>
<comment type="caution">
    <text evidence="2">The sequence shown here is derived from an EMBL/GenBank/DDBJ whole genome shotgun (WGS) entry which is preliminary data.</text>
</comment>
<evidence type="ECO:0000313" key="2">
    <source>
        <dbReference type="EMBL" id="EKC60599.1"/>
    </source>
</evidence>
<reference evidence="2" key="1">
    <citation type="journal article" date="2013" name="Environ. Microbiol.">
        <title>Microbiota from the distal guts of lean and obese adolescents exhibit partial functional redundancy besides clear differences in community structure.</title>
        <authorList>
            <person name="Ferrer M."/>
            <person name="Ruiz A."/>
            <person name="Lanza F."/>
            <person name="Haange S.B."/>
            <person name="Oberbach A."/>
            <person name="Till H."/>
            <person name="Bargiela R."/>
            <person name="Campoy C."/>
            <person name="Segura M.T."/>
            <person name="Richter M."/>
            <person name="von Bergen M."/>
            <person name="Seifert J."/>
            <person name="Suarez A."/>
        </authorList>
    </citation>
    <scope>NUCLEOTIDE SEQUENCE</scope>
</reference>